<evidence type="ECO:0000256" key="3">
    <source>
        <dbReference type="PROSITE-ProRule" id="PRU00023"/>
    </source>
</evidence>
<dbReference type="PROSITE" id="PS50088">
    <property type="entry name" value="ANK_REPEAT"/>
    <property type="match status" value="2"/>
</dbReference>
<feature type="chain" id="PRO_5011315579" evidence="4">
    <location>
        <begin position="23"/>
        <end position="216"/>
    </location>
</feature>
<feature type="repeat" description="ANK" evidence="3">
    <location>
        <begin position="156"/>
        <end position="188"/>
    </location>
</feature>
<keyword evidence="1" id="KW-0677">Repeat</keyword>
<dbReference type="Gene3D" id="1.25.40.20">
    <property type="entry name" value="Ankyrin repeat-containing domain"/>
    <property type="match status" value="1"/>
</dbReference>
<keyword evidence="4" id="KW-0732">Signal</keyword>
<sequence length="216" mass="23501">MKVKRFILTVAATIFVSGAALASSYEDAIDAALNNRPDDLAPLLKQGFDPNTATPGGNADPLLSSAIRNKSYNVIDLLLNQKNIDLNKPNVLYETPLMLAIFYKENGIAKKLLAKGASVNNPGHWTPLHYAAASSNNEIIPLLLRGGADLNARTLRGITPLYMAARDGNAETVKLLLNAGARKDFCNNDALAPYDIAKQRQTNLEVLDLLKYDHCR</sequence>
<dbReference type="InterPro" id="IPR036770">
    <property type="entry name" value="Ankyrin_rpt-contain_sf"/>
</dbReference>
<keyword evidence="2 3" id="KW-0040">ANK repeat</keyword>
<reference evidence="6" key="1">
    <citation type="submission" date="2017-05" db="EMBL/GenBank/DDBJ databases">
        <title>Improved OligoMM genomes.</title>
        <authorList>
            <person name="Garzetti D."/>
        </authorList>
    </citation>
    <scope>NUCLEOTIDE SEQUENCE [LARGE SCALE GENOMIC DNA]</scope>
    <source>
        <strain evidence="6">YL45</strain>
    </source>
</reference>
<dbReference type="InterPro" id="IPR002110">
    <property type="entry name" value="Ankyrin_rpt"/>
</dbReference>
<dbReference type="EMBL" id="NHMP01000003">
    <property type="protein sequence ID" value="OXE49789.1"/>
    <property type="molecule type" value="Genomic_DNA"/>
</dbReference>
<dbReference type="GeneID" id="78361689"/>
<name>A0A227KNX0_9BURK</name>
<dbReference type="Pfam" id="PF00023">
    <property type="entry name" value="Ank"/>
    <property type="match status" value="1"/>
</dbReference>
<dbReference type="SMART" id="SM00248">
    <property type="entry name" value="ANK"/>
    <property type="match status" value="4"/>
</dbReference>
<evidence type="ECO:0000313" key="6">
    <source>
        <dbReference type="Proteomes" id="UP000214610"/>
    </source>
</evidence>
<evidence type="ECO:0000256" key="1">
    <source>
        <dbReference type="ARBA" id="ARBA00022737"/>
    </source>
</evidence>
<feature type="signal peptide" evidence="4">
    <location>
        <begin position="1"/>
        <end position="22"/>
    </location>
</feature>
<keyword evidence="6" id="KW-1185">Reference proteome</keyword>
<dbReference type="AlphaFoldDB" id="A0A227KNX0"/>
<dbReference type="Proteomes" id="UP000214610">
    <property type="component" value="Unassembled WGS sequence"/>
</dbReference>
<protein>
    <submittedName>
        <fullName evidence="5">Uncharacterized protein</fullName>
    </submittedName>
</protein>
<dbReference type="PANTHER" id="PTHR24173:SF74">
    <property type="entry name" value="ANKYRIN REPEAT DOMAIN-CONTAINING PROTEIN 16"/>
    <property type="match status" value="1"/>
</dbReference>
<dbReference type="SUPFAM" id="SSF48403">
    <property type="entry name" value="Ankyrin repeat"/>
    <property type="match status" value="1"/>
</dbReference>
<gene>
    <name evidence="5" type="ORF">ADH67_06585</name>
</gene>
<evidence type="ECO:0000256" key="2">
    <source>
        <dbReference type="ARBA" id="ARBA00023043"/>
    </source>
</evidence>
<comment type="caution">
    <text evidence="5">The sequence shown here is derived from an EMBL/GenBank/DDBJ whole genome shotgun (WGS) entry which is preliminary data.</text>
</comment>
<evidence type="ECO:0000256" key="4">
    <source>
        <dbReference type="SAM" id="SignalP"/>
    </source>
</evidence>
<evidence type="ECO:0000313" key="5">
    <source>
        <dbReference type="EMBL" id="OXE49789.1"/>
    </source>
</evidence>
<feature type="repeat" description="ANK" evidence="3">
    <location>
        <begin position="123"/>
        <end position="155"/>
    </location>
</feature>
<dbReference type="PROSITE" id="PS50297">
    <property type="entry name" value="ANK_REP_REGION"/>
    <property type="match status" value="2"/>
</dbReference>
<dbReference type="PANTHER" id="PTHR24173">
    <property type="entry name" value="ANKYRIN REPEAT CONTAINING"/>
    <property type="match status" value="1"/>
</dbReference>
<organism evidence="5 6">
    <name type="scientific">Turicimonas muris</name>
    <dbReference type="NCBI Taxonomy" id="1796652"/>
    <lineage>
        <taxon>Bacteria</taxon>
        <taxon>Pseudomonadati</taxon>
        <taxon>Pseudomonadota</taxon>
        <taxon>Betaproteobacteria</taxon>
        <taxon>Burkholderiales</taxon>
        <taxon>Sutterellaceae</taxon>
        <taxon>Turicimonas</taxon>
    </lineage>
</organism>
<dbReference type="Pfam" id="PF12796">
    <property type="entry name" value="Ank_2"/>
    <property type="match status" value="1"/>
</dbReference>
<accession>A0A227KNX0</accession>
<proteinExistence type="predicted"/>
<dbReference type="RefSeq" id="WP_066593322.1">
    <property type="nucleotide sequence ID" value="NZ_CAJTBZ010000004.1"/>
</dbReference>